<name>A0A9N8EMZ3_9STRA</name>
<feature type="region of interest" description="Disordered" evidence="1">
    <location>
        <begin position="165"/>
        <end position="199"/>
    </location>
</feature>
<dbReference type="Proteomes" id="UP001153069">
    <property type="component" value="Unassembled WGS sequence"/>
</dbReference>
<proteinExistence type="predicted"/>
<organism evidence="2 3">
    <name type="scientific">Seminavis robusta</name>
    <dbReference type="NCBI Taxonomy" id="568900"/>
    <lineage>
        <taxon>Eukaryota</taxon>
        <taxon>Sar</taxon>
        <taxon>Stramenopiles</taxon>
        <taxon>Ochrophyta</taxon>
        <taxon>Bacillariophyta</taxon>
        <taxon>Bacillariophyceae</taxon>
        <taxon>Bacillariophycidae</taxon>
        <taxon>Naviculales</taxon>
        <taxon>Naviculaceae</taxon>
        <taxon>Seminavis</taxon>
    </lineage>
</organism>
<gene>
    <name evidence="2" type="ORF">SEMRO_1441_G272980.1</name>
</gene>
<evidence type="ECO:0000313" key="2">
    <source>
        <dbReference type="EMBL" id="CAB9523653.1"/>
    </source>
</evidence>
<feature type="compositionally biased region" description="Basic residues" evidence="1">
    <location>
        <begin position="185"/>
        <end position="199"/>
    </location>
</feature>
<accession>A0A9N8EMZ3</accession>
<feature type="compositionally biased region" description="Low complexity" evidence="1">
    <location>
        <begin position="125"/>
        <end position="135"/>
    </location>
</feature>
<evidence type="ECO:0000256" key="1">
    <source>
        <dbReference type="SAM" id="MobiDB-lite"/>
    </source>
</evidence>
<dbReference type="EMBL" id="CAICTM010001439">
    <property type="protein sequence ID" value="CAB9523653.1"/>
    <property type="molecule type" value="Genomic_DNA"/>
</dbReference>
<keyword evidence="3" id="KW-1185">Reference proteome</keyword>
<reference evidence="2" key="1">
    <citation type="submission" date="2020-06" db="EMBL/GenBank/DDBJ databases">
        <authorList>
            <consortium name="Plant Systems Biology data submission"/>
        </authorList>
    </citation>
    <scope>NUCLEOTIDE SEQUENCE</scope>
    <source>
        <strain evidence="2">D6</strain>
    </source>
</reference>
<evidence type="ECO:0008006" key="4">
    <source>
        <dbReference type="Google" id="ProtNLM"/>
    </source>
</evidence>
<evidence type="ECO:0000313" key="3">
    <source>
        <dbReference type="Proteomes" id="UP001153069"/>
    </source>
</evidence>
<comment type="caution">
    <text evidence="2">The sequence shown here is derived from an EMBL/GenBank/DDBJ whole genome shotgun (WGS) entry which is preliminary data.</text>
</comment>
<feature type="region of interest" description="Disordered" evidence="1">
    <location>
        <begin position="122"/>
        <end position="149"/>
    </location>
</feature>
<sequence length="199" mass="21652">MSTPVVTDKWAGNFDCDFCRRKRLVGEEFSKKARMLHALEKYRKNGGKLKCKQCVQEQEEKERQAAAAKRSTNANATSEGETLACKSCTKELDASQFNKNQWNKGAGKARCRSCVEKALEEEKQQQASSQATKLQAAKDKVAQAEASGNAQAILKAESELAALEAEKVTGLKPVKMSSRAGGGRGRGRGGRGRGRGGRR</sequence>
<protein>
    <recommendedName>
        <fullName evidence="4">Stc1 domain-containing protein</fullName>
    </recommendedName>
</protein>
<dbReference type="OrthoDB" id="44278at2759"/>
<dbReference type="AlphaFoldDB" id="A0A9N8EMZ3"/>